<keyword evidence="12" id="KW-1185">Reference proteome</keyword>
<dbReference type="InterPro" id="IPR005467">
    <property type="entry name" value="His_kinase_dom"/>
</dbReference>
<feature type="domain" description="Histidine kinase" evidence="8">
    <location>
        <begin position="436"/>
        <end position="650"/>
    </location>
</feature>
<dbReference type="eggNOG" id="COG4251">
    <property type="taxonomic scope" value="Bacteria"/>
</dbReference>
<dbReference type="InterPro" id="IPR058544">
    <property type="entry name" value="ETR1_N"/>
</dbReference>
<keyword evidence="5" id="KW-0418">Kinase</keyword>
<dbReference type="SMART" id="SM00091">
    <property type="entry name" value="PAS"/>
    <property type="match status" value="2"/>
</dbReference>
<dbReference type="PANTHER" id="PTHR43304">
    <property type="entry name" value="PHYTOCHROME-LIKE PROTEIN CPH1"/>
    <property type="match status" value="1"/>
</dbReference>
<evidence type="ECO:0000256" key="4">
    <source>
        <dbReference type="ARBA" id="ARBA00022679"/>
    </source>
</evidence>
<dbReference type="PROSITE" id="PS50113">
    <property type="entry name" value="PAC"/>
    <property type="match status" value="2"/>
</dbReference>
<protein>
    <recommendedName>
        <fullName evidence="2">histidine kinase</fullName>
        <ecNumber evidence="2">2.7.13.3</ecNumber>
    </recommendedName>
</protein>
<dbReference type="CDD" id="cd00130">
    <property type="entry name" value="PAS"/>
    <property type="match status" value="2"/>
</dbReference>
<organism evidence="11 12">
    <name type="scientific">Sporocytophaga myxococcoides</name>
    <dbReference type="NCBI Taxonomy" id="153721"/>
    <lineage>
        <taxon>Bacteria</taxon>
        <taxon>Pseudomonadati</taxon>
        <taxon>Bacteroidota</taxon>
        <taxon>Cytophagia</taxon>
        <taxon>Cytophagales</taxon>
        <taxon>Cytophagaceae</taxon>
        <taxon>Sporocytophaga</taxon>
    </lineage>
</organism>
<comment type="caution">
    <text evidence="11">The sequence shown here is derived from an EMBL/GenBank/DDBJ whole genome shotgun (WGS) entry which is preliminary data.</text>
</comment>
<evidence type="ECO:0000313" key="12">
    <source>
        <dbReference type="Proteomes" id="UP000030185"/>
    </source>
</evidence>
<dbReference type="FunFam" id="3.30.450.20:FF:000099">
    <property type="entry name" value="Sensory box sensor histidine kinase"/>
    <property type="match status" value="1"/>
</dbReference>
<dbReference type="Gene3D" id="1.10.287.130">
    <property type="match status" value="1"/>
</dbReference>
<dbReference type="SMART" id="SM00387">
    <property type="entry name" value="HATPase_c"/>
    <property type="match status" value="1"/>
</dbReference>
<dbReference type="InterPro" id="IPR035965">
    <property type="entry name" value="PAS-like_dom_sf"/>
</dbReference>
<gene>
    <name evidence="11" type="ORF">MYP_352</name>
</gene>
<dbReference type="NCBIfam" id="TIGR00229">
    <property type="entry name" value="sensory_box"/>
    <property type="match status" value="2"/>
</dbReference>
<evidence type="ECO:0000259" key="10">
    <source>
        <dbReference type="PROSITE" id="PS50113"/>
    </source>
</evidence>
<dbReference type="InterPro" id="IPR000700">
    <property type="entry name" value="PAS-assoc_C"/>
</dbReference>
<dbReference type="InterPro" id="IPR001610">
    <property type="entry name" value="PAC"/>
</dbReference>
<feature type="transmembrane region" description="Helical" evidence="7">
    <location>
        <begin position="33"/>
        <end position="56"/>
    </location>
</feature>
<feature type="domain" description="PAS" evidence="9">
    <location>
        <begin position="292"/>
        <end position="362"/>
    </location>
</feature>
<feature type="transmembrane region" description="Helical" evidence="7">
    <location>
        <begin position="9"/>
        <end position="27"/>
    </location>
</feature>
<dbReference type="InterPro" id="IPR000014">
    <property type="entry name" value="PAS"/>
</dbReference>
<feature type="domain" description="PAC" evidence="10">
    <location>
        <begin position="366"/>
        <end position="418"/>
    </location>
</feature>
<keyword evidence="7" id="KW-0812">Transmembrane</keyword>
<dbReference type="Proteomes" id="UP000030185">
    <property type="component" value="Unassembled WGS sequence"/>
</dbReference>
<dbReference type="InterPro" id="IPR003594">
    <property type="entry name" value="HATPase_dom"/>
</dbReference>
<dbReference type="Gene3D" id="3.30.565.10">
    <property type="entry name" value="Histidine kinase-like ATPase, C-terminal domain"/>
    <property type="match status" value="1"/>
</dbReference>
<dbReference type="EC" id="2.7.13.3" evidence="2"/>
<dbReference type="Pfam" id="PF25487">
    <property type="entry name" value="ETR1_N"/>
    <property type="match status" value="1"/>
</dbReference>
<dbReference type="InterPro" id="IPR036097">
    <property type="entry name" value="HisK_dim/P_sf"/>
</dbReference>
<dbReference type="Gene3D" id="3.30.450.20">
    <property type="entry name" value="PAS domain"/>
    <property type="match status" value="2"/>
</dbReference>
<dbReference type="PANTHER" id="PTHR43304:SF1">
    <property type="entry name" value="PAC DOMAIN-CONTAINING PROTEIN"/>
    <property type="match status" value="1"/>
</dbReference>
<keyword evidence="7" id="KW-1133">Transmembrane helix</keyword>
<dbReference type="Pfam" id="PF02518">
    <property type="entry name" value="HATPase_c"/>
    <property type="match status" value="1"/>
</dbReference>
<feature type="domain" description="PAS" evidence="9">
    <location>
        <begin position="163"/>
        <end position="207"/>
    </location>
</feature>
<dbReference type="Pfam" id="PF13426">
    <property type="entry name" value="PAS_9"/>
    <property type="match status" value="1"/>
</dbReference>
<keyword evidence="7" id="KW-0472">Membrane</keyword>
<keyword evidence="4" id="KW-0808">Transferase</keyword>
<dbReference type="SUPFAM" id="SSF55874">
    <property type="entry name" value="ATPase domain of HSP90 chaperone/DNA topoisomerase II/histidine kinase"/>
    <property type="match status" value="1"/>
</dbReference>
<evidence type="ECO:0000256" key="7">
    <source>
        <dbReference type="SAM" id="Phobius"/>
    </source>
</evidence>
<reference evidence="11 12" key="1">
    <citation type="submission" date="2014-09" db="EMBL/GenBank/DDBJ databases">
        <title>Sporocytophaga myxococcoides PG-01 genome sequencing.</title>
        <authorList>
            <person name="Liu L."/>
            <person name="Gao P.J."/>
            <person name="Chen G.J."/>
            <person name="Wang L.S."/>
        </authorList>
    </citation>
    <scope>NUCLEOTIDE SEQUENCE [LARGE SCALE GENOMIC DNA]</scope>
    <source>
        <strain evidence="11 12">PG-01</strain>
    </source>
</reference>
<dbReference type="PROSITE" id="PS50112">
    <property type="entry name" value="PAS"/>
    <property type="match status" value="2"/>
</dbReference>
<feature type="coiled-coil region" evidence="6">
    <location>
        <begin position="97"/>
        <end position="152"/>
    </location>
</feature>
<dbReference type="GO" id="GO:0000155">
    <property type="term" value="F:phosphorelay sensor kinase activity"/>
    <property type="evidence" value="ECO:0007669"/>
    <property type="project" value="InterPro"/>
</dbReference>
<evidence type="ECO:0000256" key="1">
    <source>
        <dbReference type="ARBA" id="ARBA00000085"/>
    </source>
</evidence>
<evidence type="ECO:0000259" key="8">
    <source>
        <dbReference type="PROSITE" id="PS50109"/>
    </source>
</evidence>
<dbReference type="PRINTS" id="PR00344">
    <property type="entry name" value="BCTRLSENSOR"/>
</dbReference>
<dbReference type="SMART" id="SM00086">
    <property type="entry name" value="PAC"/>
    <property type="match status" value="2"/>
</dbReference>
<dbReference type="STRING" id="153721.MYP_352"/>
<keyword evidence="6" id="KW-0175">Coiled coil</keyword>
<dbReference type="EMBL" id="BBLT01000001">
    <property type="protein sequence ID" value="GAL83126.1"/>
    <property type="molecule type" value="Genomic_DNA"/>
</dbReference>
<evidence type="ECO:0000256" key="5">
    <source>
        <dbReference type="ARBA" id="ARBA00022777"/>
    </source>
</evidence>
<dbReference type="InterPro" id="IPR004358">
    <property type="entry name" value="Sig_transdc_His_kin-like_C"/>
</dbReference>
<evidence type="ECO:0000259" key="9">
    <source>
        <dbReference type="PROSITE" id="PS50112"/>
    </source>
</evidence>
<sequence>MTNAISDSIIAIAYFTIPFSIGYIVKIRKDFKYYWLLILFAIFILGCGTTHVMDVINIWKPYYRLDSLFRVITALASIGTAIALLKYTPEIILIPNAEEFRGINVKLKEQIALLNQKEEQLRIAQVQLSKINEELEKKVIERTADLINANEQLSKRSIELEKSEGKLRTLADNIPNLVWIANKEGEISWYNSRMYEYTGKTPEEMEGWGWQSVHDPSILPLVIEKWQNSISTGQPFQMTFPMKGKEGNYKHFLTRVVPIKNKKGEIENWFGTNTDITQEIMAQKTLEELAYSQRQFKSTFEQAAVGMAHVAENGKFILLNQKYCELMGYSLDELINLSFEDITYPDDINADLELFQKLKAKDIPNYKIEKRYIKKNGEIFWGKLTRSIVWNEKGNFEYAVAIVDDITIRKQIEEKLIHSNIELKKINNDLDNFIYTASHDLKAPISNMEGLLHTIYDETKNIFTIDVLQLLKMMEESIDRLKITIQDLTEISIVQKDIDNNRELISVSEIYNEYMEDHKAELAKSNAIFTTDFKEKEVYLSRQNFRTILYNLINNSIQYHHPQRRPVIHLNTYRENNFLVFKITDNGIGFDMSQKDKIFRMFKRLHAHIPGSGVGLYLVKRIVENSDGKIEVNSELEKGSEFRIYLPIIDTI</sequence>
<dbReference type="SUPFAM" id="SSF47384">
    <property type="entry name" value="Homodimeric domain of signal transducing histidine kinase"/>
    <property type="match status" value="1"/>
</dbReference>
<evidence type="ECO:0000256" key="2">
    <source>
        <dbReference type="ARBA" id="ARBA00012438"/>
    </source>
</evidence>
<comment type="catalytic activity">
    <reaction evidence="1">
        <text>ATP + protein L-histidine = ADP + protein N-phospho-L-histidine.</text>
        <dbReference type="EC" id="2.7.13.3"/>
    </reaction>
</comment>
<keyword evidence="3" id="KW-0597">Phosphoprotein</keyword>
<dbReference type="SUPFAM" id="SSF55785">
    <property type="entry name" value="PYP-like sensor domain (PAS domain)"/>
    <property type="match status" value="2"/>
</dbReference>
<accession>A0A098L8K7</accession>
<evidence type="ECO:0000256" key="6">
    <source>
        <dbReference type="SAM" id="Coils"/>
    </source>
</evidence>
<dbReference type="InterPro" id="IPR052162">
    <property type="entry name" value="Sensor_kinase/Photoreceptor"/>
</dbReference>
<dbReference type="CDD" id="cd00082">
    <property type="entry name" value="HisKA"/>
    <property type="match status" value="1"/>
</dbReference>
<dbReference type="InterPro" id="IPR013656">
    <property type="entry name" value="PAS_4"/>
</dbReference>
<name>A0A098L8K7_9BACT</name>
<feature type="domain" description="PAC" evidence="10">
    <location>
        <begin position="234"/>
        <end position="288"/>
    </location>
</feature>
<dbReference type="PROSITE" id="PS50109">
    <property type="entry name" value="HIS_KIN"/>
    <property type="match status" value="1"/>
</dbReference>
<evidence type="ECO:0000256" key="3">
    <source>
        <dbReference type="ARBA" id="ARBA00022553"/>
    </source>
</evidence>
<dbReference type="InterPro" id="IPR036890">
    <property type="entry name" value="HATPase_C_sf"/>
</dbReference>
<dbReference type="InterPro" id="IPR003661">
    <property type="entry name" value="HisK_dim/P_dom"/>
</dbReference>
<evidence type="ECO:0000313" key="11">
    <source>
        <dbReference type="EMBL" id="GAL83126.1"/>
    </source>
</evidence>
<dbReference type="Pfam" id="PF08448">
    <property type="entry name" value="PAS_4"/>
    <property type="match status" value="1"/>
</dbReference>
<proteinExistence type="predicted"/>
<dbReference type="AlphaFoldDB" id="A0A098L8K7"/>